<name>A0ABP0GXE3_CLALP</name>
<evidence type="ECO:0000256" key="1">
    <source>
        <dbReference type="SAM" id="MobiDB-lite"/>
    </source>
</evidence>
<proteinExistence type="predicted"/>
<feature type="region of interest" description="Disordered" evidence="1">
    <location>
        <begin position="372"/>
        <end position="401"/>
    </location>
</feature>
<organism evidence="3 4">
    <name type="scientific">Clavelina lepadiformis</name>
    <name type="common">Light-bulb sea squirt</name>
    <name type="synonym">Ascidia lepadiformis</name>
    <dbReference type="NCBI Taxonomy" id="159417"/>
    <lineage>
        <taxon>Eukaryota</taxon>
        <taxon>Metazoa</taxon>
        <taxon>Chordata</taxon>
        <taxon>Tunicata</taxon>
        <taxon>Ascidiacea</taxon>
        <taxon>Aplousobranchia</taxon>
        <taxon>Clavelinidae</taxon>
        <taxon>Clavelina</taxon>
    </lineage>
</organism>
<comment type="caution">
    <text evidence="3">The sequence shown here is derived from an EMBL/GenBank/DDBJ whole genome shotgun (WGS) entry which is preliminary data.</text>
</comment>
<reference evidence="3 4" key="1">
    <citation type="submission" date="2024-02" db="EMBL/GenBank/DDBJ databases">
        <authorList>
            <person name="Daric V."/>
            <person name="Darras S."/>
        </authorList>
    </citation>
    <scope>NUCLEOTIDE SEQUENCE [LARGE SCALE GENOMIC DNA]</scope>
</reference>
<dbReference type="Proteomes" id="UP001642483">
    <property type="component" value="Unassembled WGS sequence"/>
</dbReference>
<keyword evidence="4" id="KW-1185">Reference proteome</keyword>
<gene>
    <name evidence="2" type="ORF">CVLEPA_LOCUS16241</name>
    <name evidence="3" type="ORF">CVLEPA_LOCUS29557</name>
</gene>
<dbReference type="EMBL" id="CAWYQH010000099">
    <property type="protein sequence ID" value="CAK8685085.1"/>
    <property type="molecule type" value="Genomic_DNA"/>
</dbReference>
<dbReference type="EMBL" id="CAWYQH010000153">
    <property type="protein sequence ID" value="CAK8696401.1"/>
    <property type="molecule type" value="Genomic_DNA"/>
</dbReference>
<sequence length="401" mass="47496">MTENTANINWNQTLNKIEKIINQHKSRRLSLLGRKNIINALILPHILQVAAIFYPRQSTINQIENKIFKFLWYPQIIEPQARKQLIAPYNKGGLQIPDIEMKCATTYLISMTTTIQEDNYENSFFIQWARYNMGTLVKQINPNIYSNSIPHRPKPNETWKKRWDILQKYNLLAYKMHATTSKELYRTLLEQKCTQSDIKDDQDQPIPWTNILLKIKNCNFFTLAEQSLSYKVAHKAFICGSFYDKKKLYKTKSNEIRKVKCKLCSTERDTINHVLLQCKTTNIIRKYIIDTIKEETNTQLSNLQRAIMYNLLPNDMPKINIIRKLLTIYREEIIQLKENQDKSNKYITNTNRKMQETLWKIKCKFKIIKNQATSQEKKKPSTSRNQDLDKIIPRSPTKRNK</sequence>
<evidence type="ECO:0000313" key="3">
    <source>
        <dbReference type="EMBL" id="CAK8696401.1"/>
    </source>
</evidence>
<protein>
    <recommendedName>
        <fullName evidence="5">Reverse transcriptase zinc-binding domain-containing protein</fullName>
    </recommendedName>
</protein>
<accession>A0ABP0GXE3</accession>
<evidence type="ECO:0008006" key="5">
    <source>
        <dbReference type="Google" id="ProtNLM"/>
    </source>
</evidence>
<evidence type="ECO:0000313" key="2">
    <source>
        <dbReference type="EMBL" id="CAK8685085.1"/>
    </source>
</evidence>
<evidence type="ECO:0000313" key="4">
    <source>
        <dbReference type="Proteomes" id="UP001642483"/>
    </source>
</evidence>